<name>A0A5C2RLY3_9APHY</name>
<sequence length="70" mass="7872">VSMEHGRKALQMRWDVFQSFDEPLQQVLQNQSLEEVDKVLGAMNVEHAEDEGQVCAVDVAEILNFLEGGL</sequence>
<feature type="non-terminal residue" evidence="2">
    <location>
        <position position="1"/>
    </location>
</feature>
<dbReference type="InterPro" id="IPR013873">
    <property type="entry name" value="Cdc37_C"/>
</dbReference>
<gene>
    <name evidence="2" type="ORF">L227DRAFT_464043</name>
</gene>
<dbReference type="Pfam" id="PF08564">
    <property type="entry name" value="CDC37_C"/>
    <property type="match status" value="1"/>
</dbReference>
<protein>
    <recommendedName>
        <fullName evidence="1">Cdc37 C-terminal domain-containing protein</fullName>
    </recommendedName>
</protein>
<reference evidence="2" key="1">
    <citation type="journal article" date="2018" name="Genome Biol. Evol.">
        <title>Genomics and development of Lentinus tigrinus, a white-rot wood-decaying mushroom with dimorphic fruiting bodies.</title>
        <authorList>
            <person name="Wu B."/>
            <person name="Xu Z."/>
            <person name="Knudson A."/>
            <person name="Carlson A."/>
            <person name="Chen N."/>
            <person name="Kovaka S."/>
            <person name="LaButti K."/>
            <person name="Lipzen A."/>
            <person name="Pennachio C."/>
            <person name="Riley R."/>
            <person name="Schakwitz W."/>
            <person name="Umezawa K."/>
            <person name="Ohm R.A."/>
            <person name="Grigoriev I.V."/>
            <person name="Nagy L.G."/>
            <person name="Gibbons J."/>
            <person name="Hibbett D."/>
        </authorList>
    </citation>
    <scope>NUCLEOTIDE SEQUENCE [LARGE SCALE GENOMIC DNA]</scope>
    <source>
        <strain evidence="2">ALCF2SS1-6</strain>
    </source>
</reference>
<feature type="domain" description="Cdc37 C-terminal" evidence="1">
    <location>
        <begin position="9"/>
        <end position="67"/>
    </location>
</feature>
<dbReference type="SUPFAM" id="SSF101391">
    <property type="entry name" value="Hsp90 co-chaperone CDC37"/>
    <property type="match status" value="1"/>
</dbReference>
<dbReference type="AlphaFoldDB" id="A0A5C2RLY3"/>
<feature type="non-terminal residue" evidence="2">
    <location>
        <position position="70"/>
    </location>
</feature>
<dbReference type="Proteomes" id="UP000313359">
    <property type="component" value="Unassembled WGS sequence"/>
</dbReference>
<accession>A0A5C2RLY3</accession>
<evidence type="ECO:0000313" key="3">
    <source>
        <dbReference type="Proteomes" id="UP000313359"/>
    </source>
</evidence>
<dbReference type="EMBL" id="ML122374">
    <property type="protein sequence ID" value="RPD52314.1"/>
    <property type="molecule type" value="Genomic_DNA"/>
</dbReference>
<evidence type="ECO:0000313" key="2">
    <source>
        <dbReference type="EMBL" id="RPD52314.1"/>
    </source>
</evidence>
<dbReference type="OrthoDB" id="440202at2759"/>
<organism evidence="2 3">
    <name type="scientific">Lentinus tigrinus ALCF2SS1-6</name>
    <dbReference type="NCBI Taxonomy" id="1328759"/>
    <lineage>
        <taxon>Eukaryota</taxon>
        <taxon>Fungi</taxon>
        <taxon>Dikarya</taxon>
        <taxon>Basidiomycota</taxon>
        <taxon>Agaricomycotina</taxon>
        <taxon>Agaricomycetes</taxon>
        <taxon>Polyporales</taxon>
        <taxon>Polyporaceae</taxon>
        <taxon>Lentinus</taxon>
    </lineage>
</organism>
<proteinExistence type="predicted"/>
<keyword evidence="3" id="KW-1185">Reference proteome</keyword>
<evidence type="ECO:0000259" key="1">
    <source>
        <dbReference type="Pfam" id="PF08564"/>
    </source>
</evidence>